<dbReference type="InterPro" id="IPR005471">
    <property type="entry name" value="Tscrpt_reg_IclR_N"/>
</dbReference>
<evidence type="ECO:0000256" key="3">
    <source>
        <dbReference type="ARBA" id="ARBA00023163"/>
    </source>
</evidence>
<sequence length="309" mass="33807">MMMRILDIGGTSMYSGGWSGVRFDRMPRPPRPRFARCAKRVRTRPHEMPRLGGMTSQGSADTGLQSVSRVLRVLDAIGDSPSGLTAAEVAERLGLGQATTYRLLQTLHAADYIGRQPDEHRYILGRAVDRLGRSVQAQLVVTPPVRAALRTVHDDAHAPAYLTVFRGDDIAVAHIEDSPQHPQITQLHVGFSEASHVTAFGKLMLASKDEAQLSRYLARHGARALTHQSVTDAAKLREQLDEVRAQQLAVEIEEYLPKLACIAAPVRNAAGRLVGAVSVSVQAKDFDSRAYGLERAVRRGAWQVAAVLR</sequence>
<name>A0A5C1YDS8_9MICO</name>
<dbReference type="Pfam" id="PF09339">
    <property type="entry name" value="HTH_IclR"/>
    <property type="match status" value="1"/>
</dbReference>
<keyword evidence="3" id="KW-0804">Transcription</keyword>
<dbReference type="SMART" id="SM00346">
    <property type="entry name" value="HTH_ICLR"/>
    <property type="match status" value="1"/>
</dbReference>
<accession>A0A5C1YDS8</accession>
<keyword evidence="7" id="KW-1185">Reference proteome</keyword>
<dbReference type="PROSITE" id="PS51078">
    <property type="entry name" value="ICLR_ED"/>
    <property type="match status" value="1"/>
</dbReference>
<dbReference type="InterPro" id="IPR014757">
    <property type="entry name" value="Tscrpt_reg_IclR_C"/>
</dbReference>
<dbReference type="SUPFAM" id="SSF46785">
    <property type="entry name" value="Winged helix' DNA-binding domain"/>
    <property type="match status" value="1"/>
</dbReference>
<dbReference type="InterPro" id="IPR036390">
    <property type="entry name" value="WH_DNA-bd_sf"/>
</dbReference>
<dbReference type="GO" id="GO:0003700">
    <property type="term" value="F:DNA-binding transcription factor activity"/>
    <property type="evidence" value="ECO:0007669"/>
    <property type="project" value="TreeGrafter"/>
</dbReference>
<dbReference type="Gene3D" id="1.10.10.10">
    <property type="entry name" value="Winged helix-like DNA-binding domain superfamily/Winged helix DNA-binding domain"/>
    <property type="match status" value="1"/>
</dbReference>
<protein>
    <submittedName>
        <fullName evidence="6">IclR family transcriptional regulator</fullName>
    </submittedName>
</protein>
<dbReference type="PROSITE" id="PS51077">
    <property type="entry name" value="HTH_ICLR"/>
    <property type="match status" value="1"/>
</dbReference>
<dbReference type="SUPFAM" id="SSF55781">
    <property type="entry name" value="GAF domain-like"/>
    <property type="match status" value="1"/>
</dbReference>
<evidence type="ECO:0000313" key="7">
    <source>
        <dbReference type="Proteomes" id="UP000324678"/>
    </source>
</evidence>
<dbReference type="PANTHER" id="PTHR30136:SF24">
    <property type="entry name" value="HTH-TYPE TRANSCRIPTIONAL REPRESSOR ALLR"/>
    <property type="match status" value="1"/>
</dbReference>
<dbReference type="EMBL" id="CP043505">
    <property type="protein sequence ID" value="QEO14263.1"/>
    <property type="molecule type" value="Genomic_DNA"/>
</dbReference>
<keyword evidence="2" id="KW-0238">DNA-binding</keyword>
<dbReference type="Gene3D" id="3.30.450.40">
    <property type="match status" value="1"/>
</dbReference>
<dbReference type="InterPro" id="IPR036388">
    <property type="entry name" value="WH-like_DNA-bd_sf"/>
</dbReference>
<evidence type="ECO:0000256" key="1">
    <source>
        <dbReference type="ARBA" id="ARBA00023015"/>
    </source>
</evidence>
<evidence type="ECO:0000256" key="2">
    <source>
        <dbReference type="ARBA" id="ARBA00023125"/>
    </source>
</evidence>
<dbReference type="OrthoDB" id="8479143at2"/>
<dbReference type="InterPro" id="IPR050707">
    <property type="entry name" value="HTH_MetabolicPath_Reg"/>
</dbReference>
<dbReference type="GO" id="GO:0045892">
    <property type="term" value="P:negative regulation of DNA-templated transcription"/>
    <property type="evidence" value="ECO:0007669"/>
    <property type="project" value="TreeGrafter"/>
</dbReference>
<feature type="domain" description="IclR-ED" evidence="5">
    <location>
        <begin position="127"/>
        <end position="309"/>
    </location>
</feature>
<gene>
    <name evidence="6" type="ORF">FLP10_07410</name>
</gene>
<keyword evidence="1" id="KW-0805">Transcription regulation</keyword>
<evidence type="ECO:0000259" key="5">
    <source>
        <dbReference type="PROSITE" id="PS51078"/>
    </source>
</evidence>
<reference evidence="6 7" key="1">
    <citation type="submission" date="2019-09" db="EMBL/GenBank/DDBJ databases">
        <title>Genome sequencing of strain KACC 19306.</title>
        <authorList>
            <person name="Heo J."/>
            <person name="Kim S.-J."/>
            <person name="Kim J.-S."/>
            <person name="Hong S.-B."/>
            <person name="Kwon S.-W."/>
        </authorList>
    </citation>
    <scope>NUCLEOTIDE SEQUENCE [LARGE SCALE GENOMIC DNA]</scope>
    <source>
        <strain evidence="6 7">KACC 19306</strain>
    </source>
</reference>
<evidence type="ECO:0000313" key="6">
    <source>
        <dbReference type="EMBL" id="QEO14263.1"/>
    </source>
</evidence>
<dbReference type="KEGG" id="ail:FLP10_07410"/>
<dbReference type="AlphaFoldDB" id="A0A5C1YDS8"/>
<dbReference type="PANTHER" id="PTHR30136">
    <property type="entry name" value="HELIX-TURN-HELIX TRANSCRIPTIONAL REGULATOR, ICLR FAMILY"/>
    <property type="match status" value="1"/>
</dbReference>
<evidence type="ECO:0000259" key="4">
    <source>
        <dbReference type="PROSITE" id="PS51077"/>
    </source>
</evidence>
<dbReference type="Proteomes" id="UP000324678">
    <property type="component" value="Chromosome"/>
</dbReference>
<organism evidence="6 7">
    <name type="scientific">Agromyces intestinalis</name>
    <dbReference type="NCBI Taxonomy" id="2592652"/>
    <lineage>
        <taxon>Bacteria</taxon>
        <taxon>Bacillati</taxon>
        <taxon>Actinomycetota</taxon>
        <taxon>Actinomycetes</taxon>
        <taxon>Micrococcales</taxon>
        <taxon>Microbacteriaceae</taxon>
        <taxon>Agromyces</taxon>
    </lineage>
</organism>
<dbReference type="InterPro" id="IPR029016">
    <property type="entry name" value="GAF-like_dom_sf"/>
</dbReference>
<feature type="domain" description="HTH iclR-type" evidence="4">
    <location>
        <begin position="64"/>
        <end position="126"/>
    </location>
</feature>
<dbReference type="GO" id="GO:0003677">
    <property type="term" value="F:DNA binding"/>
    <property type="evidence" value="ECO:0007669"/>
    <property type="project" value="UniProtKB-KW"/>
</dbReference>
<dbReference type="Pfam" id="PF01614">
    <property type="entry name" value="IclR_C"/>
    <property type="match status" value="1"/>
</dbReference>
<proteinExistence type="predicted"/>